<organism evidence="2 3">
    <name type="scientific">Aquisalimonas asiatica</name>
    <dbReference type="NCBI Taxonomy" id="406100"/>
    <lineage>
        <taxon>Bacteria</taxon>
        <taxon>Pseudomonadati</taxon>
        <taxon>Pseudomonadota</taxon>
        <taxon>Gammaproteobacteria</taxon>
        <taxon>Chromatiales</taxon>
        <taxon>Ectothiorhodospiraceae</taxon>
        <taxon>Aquisalimonas</taxon>
    </lineage>
</organism>
<reference evidence="2 3" key="1">
    <citation type="submission" date="2016-10" db="EMBL/GenBank/DDBJ databases">
        <authorList>
            <person name="de Groot N.N."/>
        </authorList>
    </citation>
    <scope>NUCLEOTIDE SEQUENCE [LARGE SCALE GENOMIC DNA]</scope>
    <source>
        <strain evidence="2 3">CGMCC 1.6291</strain>
    </source>
</reference>
<dbReference type="Proteomes" id="UP000199657">
    <property type="component" value="Unassembled WGS sequence"/>
</dbReference>
<evidence type="ECO:0000313" key="3">
    <source>
        <dbReference type="Proteomes" id="UP000199657"/>
    </source>
</evidence>
<feature type="region of interest" description="Disordered" evidence="1">
    <location>
        <begin position="18"/>
        <end position="37"/>
    </location>
</feature>
<gene>
    <name evidence="2" type="ORF">SAMN04488052_101581</name>
</gene>
<dbReference type="AlphaFoldDB" id="A0A1H8QHH9"/>
<protein>
    <submittedName>
        <fullName evidence="2">Uncharacterized protein</fullName>
    </submittedName>
</protein>
<evidence type="ECO:0000256" key="1">
    <source>
        <dbReference type="SAM" id="MobiDB-lite"/>
    </source>
</evidence>
<evidence type="ECO:0000313" key="2">
    <source>
        <dbReference type="EMBL" id="SEO53486.1"/>
    </source>
</evidence>
<dbReference type="InterPro" id="IPR046199">
    <property type="entry name" value="DUF6231"/>
</dbReference>
<name>A0A1H8QHH9_9GAMM</name>
<proteinExistence type="predicted"/>
<accession>A0A1H8QHH9</accession>
<dbReference type="Pfam" id="PF19742">
    <property type="entry name" value="DUF6231"/>
    <property type="match status" value="1"/>
</dbReference>
<keyword evidence="3" id="KW-1185">Reference proteome</keyword>
<dbReference type="EMBL" id="FOEG01000001">
    <property type="protein sequence ID" value="SEO53486.1"/>
    <property type="molecule type" value="Genomic_DNA"/>
</dbReference>
<sequence>MLRNVLQQEQPATYLVIGDPAPLEPQPDGIDGPAPAGLSLEGATPRLPDLGRQDLVLVGGLESLARKDGEILLSRLRDVYARRVLARVVLGGTWQQKDMTAFGFTRLAEMEPADGVLYGFDVASYKTTPDWLNPRFWANPELWDKYRW</sequence>
<dbReference type="STRING" id="406100.SAMN04488052_101581"/>